<proteinExistence type="predicted"/>
<dbReference type="EMBL" id="GBXM01086879">
    <property type="protein sequence ID" value="JAH21698.1"/>
    <property type="molecule type" value="Transcribed_RNA"/>
</dbReference>
<protein>
    <submittedName>
        <fullName evidence="1">Uncharacterized protein</fullName>
    </submittedName>
</protein>
<accession>A0A0E9R035</accession>
<sequence>MLYNDNIALFCMYVHINDMQVKITNRVVIPMDVNCVI</sequence>
<organism evidence="1">
    <name type="scientific">Anguilla anguilla</name>
    <name type="common">European freshwater eel</name>
    <name type="synonym">Muraena anguilla</name>
    <dbReference type="NCBI Taxonomy" id="7936"/>
    <lineage>
        <taxon>Eukaryota</taxon>
        <taxon>Metazoa</taxon>
        <taxon>Chordata</taxon>
        <taxon>Craniata</taxon>
        <taxon>Vertebrata</taxon>
        <taxon>Euteleostomi</taxon>
        <taxon>Actinopterygii</taxon>
        <taxon>Neopterygii</taxon>
        <taxon>Teleostei</taxon>
        <taxon>Anguilliformes</taxon>
        <taxon>Anguillidae</taxon>
        <taxon>Anguilla</taxon>
    </lineage>
</organism>
<name>A0A0E9R035_ANGAN</name>
<reference evidence="1" key="1">
    <citation type="submission" date="2014-11" db="EMBL/GenBank/DDBJ databases">
        <authorList>
            <person name="Amaro Gonzalez C."/>
        </authorList>
    </citation>
    <scope>NUCLEOTIDE SEQUENCE</scope>
</reference>
<reference evidence="1" key="2">
    <citation type="journal article" date="2015" name="Fish Shellfish Immunol.">
        <title>Early steps in the European eel (Anguilla anguilla)-Vibrio vulnificus interaction in the gills: Role of the RtxA13 toxin.</title>
        <authorList>
            <person name="Callol A."/>
            <person name="Pajuelo D."/>
            <person name="Ebbesson L."/>
            <person name="Teles M."/>
            <person name="MacKenzie S."/>
            <person name="Amaro C."/>
        </authorList>
    </citation>
    <scope>NUCLEOTIDE SEQUENCE</scope>
</reference>
<dbReference type="AlphaFoldDB" id="A0A0E9R035"/>
<evidence type="ECO:0000313" key="1">
    <source>
        <dbReference type="EMBL" id="JAH21698.1"/>
    </source>
</evidence>